<name>A0ABV0MM46_9TELE</name>
<dbReference type="EMBL" id="JAHRIO010005022">
    <property type="protein sequence ID" value="MEQ2160175.1"/>
    <property type="molecule type" value="Genomic_DNA"/>
</dbReference>
<accession>A0ABV0MM46</accession>
<dbReference type="Proteomes" id="UP001476798">
    <property type="component" value="Unassembled WGS sequence"/>
</dbReference>
<evidence type="ECO:0000313" key="1">
    <source>
        <dbReference type="EMBL" id="MEQ2160175.1"/>
    </source>
</evidence>
<organism evidence="1 2">
    <name type="scientific">Goodea atripinnis</name>
    <dbReference type="NCBI Taxonomy" id="208336"/>
    <lineage>
        <taxon>Eukaryota</taxon>
        <taxon>Metazoa</taxon>
        <taxon>Chordata</taxon>
        <taxon>Craniata</taxon>
        <taxon>Vertebrata</taxon>
        <taxon>Euteleostomi</taxon>
        <taxon>Actinopterygii</taxon>
        <taxon>Neopterygii</taxon>
        <taxon>Teleostei</taxon>
        <taxon>Neoteleostei</taxon>
        <taxon>Acanthomorphata</taxon>
        <taxon>Ovalentaria</taxon>
        <taxon>Atherinomorphae</taxon>
        <taxon>Cyprinodontiformes</taxon>
        <taxon>Goodeidae</taxon>
        <taxon>Goodea</taxon>
    </lineage>
</organism>
<evidence type="ECO:0000313" key="2">
    <source>
        <dbReference type="Proteomes" id="UP001476798"/>
    </source>
</evidence>
<reference evidence="1 2" key="1">
    <citation type="submission" date="2021-06" db="EMBL/GenBank/DDBJ databases">
        <authorList>
            <person name="Palmer J.M."/>
        </authorList>
    </citation>
    <scope>NUCLEOTIDE SEQUENCE [LARGE SCALE GENOMIC DNA]</scope>
    <source>
        <strain evidence="1 2">GA_2019</strain>
        <tissue evidence="1">Muscle</tissue>
    </source>
</reference>
<keyword evidence="2" id="KW-1185">Reference proteome</keyword>
<sequence length="108" mass="11999">MFTVVKIFLNGGGRSAHKSAIQTVAHAHSLLKPAESFMFSYFNGICTFFLNNAQKKGDASDSQELNKYCILQITVRPKQHPGDWKISGYLKPLRHGFGSDISVCFACE</sequence>
<proteinExistence type="predicted"/>
<gene>
    <name evidence="1" type="ORF">GOODEAATRI_030864</name>
</gene>
<protein>
    <submittedName>
        <fullName evidence="1">Uncharacterized protein</fullName>
    </submittedName>
</protein>
<comment type="caution">
    <text evidence="1">The sequence shown here is derived from an EMBL/GenBank/DDBJ whole genome shotgun (WGS) entry which is preliminary data.</text>
</comment>